<feature type="domain" description="SpoVT-AbrB" evidence="1">
    <location>
        <begin position="1"/>
        <end position="22"/>
    </location>
</feature>
<dbReference type="InterPro" id="IPR007159">
    <property type="entry name" value="SpoVT-AbrB_dom"/>
</dbReference>
<evidence type="ECO:0000259" key="1">
    <source>
        <dbReference type="PROSITE" id="PS51740"/>
    </source>
</evidence>
<name>A0A3B0ZHA4_9ZZZZ</name>
<dbReference type="Pfam" id="PF04014">
    <property type="entry name" value="MazE_antitoxin"/>
    <property type="match status" value="1"/>
</dbReference>
<dbReference type="GO" id="GO:0003677">
    <property type="term" value="F:DNA binding"/>
    <property type="evidence" value="ECO:0007669"/>
    <property type="project" value="InterPro"/>
</dbReference>
<sequence>MRVTTKGQVTIPREIREALGIS</sequence>
<dbReference type="InterPro" id="IPR037914">
    <property type="entry name" value="SpoVT-AbrB_sf"/>
</dbReference>
<proteinExistence type="predicted"/>
<dbReference type="Gene3D" id="2.10.260.10">
    <property type="match status" value="1"/>
</dbReference>
<evidence type="ECO:0000313" key="2">
    <source>
        <dbReference type="EMBL" id="VAW85669.1"/>
    </source>
</evidence>
<dbReference type="EMBL" id="UOFP01000103">
    <property type="protein sequence ID" value="VAW85669.1"/>
    <property type="molecule type" value="Genomic_DNA"/>
</dbReference>
<dbReference type="PROSITE" id="PS51740">
    <property type="entry name" value="SPOVT_ABRB"/>
    <property type="match status" value="1"/>
</dbReference>
<dbReference type="SUPFAM" id="SSF89447">
    <property type="entry name" value="AbrB/MazE/MraZ-like"/>
    <property type="match status" value="1"/>
</dbReference>
<feature type="non-terminal residue" evidence="2">
    <location>
        <position position="22"/>
    </location>
</feature>
<accession>A0A3B0ZHA4</accession>
<reference evidence="2" key="1">
    <citation type="submission" date="2018-06" db="EMBL/GenBank/DDBJ databases">
        <authorList>
            <person name="Zhirakovskaya E."/>
        </authorList>
    </citation>
    <scope>NUCLEOTIDE SEQUENCE</scope>
</reference>
<gene>
    <name evidence="2" type="ORF">MNBD_GAMMA18-387</name>
</gene>
<dbReference type="NCBIfam" id="TIGR01439">
    <property type="entry name" value="lp_hng_hel_AbrB"/>
    <property type="match status" value="1"/>
</dbReference>
<protein>
    <recommendedName>
        <fullName evidence="1">SpoVT-AbrB domain-containing protein</fullName>
    </recommendedName>
</protein>
<organism evidence="2">
    <name type="scientific">hydrothermal vent metagenome</name>
    <dbReference type="NCBI Taxonomy" id="652676"/>
    <lineage>
        <taxon>unclassified sequences</taxon>
        <taxon>metagenomes</taxon>
        <taxon>ecological metagenomes</taxon>
    </lineage>
</organism>
<dbReference type="AlphaFoldDB" id="A0A3B0ZHA4"/>